<dbReference type="Pfam" id="PF13561">
    <property type="entry name" value="adh_short_C2"/>
    <property type="match status" value="1"/>
</dbReference>
<dbReference type="PANTHER" id="PTHR24321:SF8">
    <property type="entry name" value="ESTRADIOL 17-BETA-DEHYDROGENASE 8-RELATED"/>
    <property type="match status" value="1"/>
</dbReference>
<dbReference type="PROSITE" id="PS00061">
    <property type="entry name" value="ADH_SHORT"/>
    <property type="match status" value="1"/>
</dbReference>
<dbReference type="FunFam" id="3.40.50.720:FF:000231">
    <property type="entry name" value="Estradiol 17-beta-dehydrogenase 8"/>
    <property type="match status" value="1"/>
</dbReference>
<comment type="catalytic activity">
    <reaction evidence="14">
        <text>17beta-estradiol + NAD(+) = estrone + NADH + H(+)</text>
        <dbReference type="Rhea" id="RHEA:24612"/>
        <dbReference type="ChEBI" id="CHEBI:15378"/>
        <dbReference type="ChEBI" id="CHEBI:16469"/>
        <dbReference type="ChEBI" id="CHEBI:17263"/>
        <dbReference type="ChEBI" id="CHEBI:57540"/>
        <dbReference type="ChEBI" id="CHEBI:57945"/>
        <dbReference type="EC" id="1.1.1.62"/>
    </reaction>
    <physiologicalReaction direction="left-to-right" evidence="14">
        <dbReference type="Rhea" id="RHEA:24613"/>
    </physiologicalReaction>
    <physiologicalReaction direction="right-to-left" evidence="14">
        <dbReference type="Rhea" id="RHEA:24614"/>
    </physiologicalReaction>
</comment>
<dbReference type="PRINTS" id="PR00081">
    <property type="entry name" value="GDHRDH"/>
</dbReference>
<evidence type="ECO:0000256" key="22">
    <source>
        <dbReference type="ARBA" id="ARBA00081419"/>
    </source>
</evidence>
<keyword evidence="5" id="KW-0444">Lipid biosynthesis</keyword>
<keyword evidence="8" id="KW-0560">Oxidoreductase</keyword>
<evidence type="ECO:0000256" key="10">
    <source>
        <dbReference type="ARBA" id="ARBA00023098"/>
    </source>
</evidence>
<accession>A0AAQ4FGG3</accession>
<proteinExistence type="inferred from homology"/>
<keyword evidence="6" id="KW-0597">Phosphoprotein</keyword>
<keyword evidence="7" id="KW-0276">Fatty acid metabolism</keyword>
<evidence type="ECO:0000256" key="1">
    <source>
        <dbReference type="ARBA" id="ARBA00004305"/>
    </source>
</evidence>
<dbReference type="CDD" id="cd05233">
    <property type="entry name" value="SDR_c"/>
    <property type="match status" value="1"/>
</dbReference>
<dbReference type="PANTHER" id="PTHR24321">
    <property type="entry name" value="DEHYDROGENASES, SHORT CHAIN"/>
    <property type="match status" value="1"/>
</dbReference>
<evidence type="ECO:0000256" key="8">
    <source>
        <dbReference type="ARBA" id="ARBA00023002"/>
    </source>
</evidence>
<comment type="subcellular location">
    <subcellularLocation>
        <location evidence="1">Mitochondrion matrix</location>
    </subcellularLocation>
</comment>
<evidence type="ECO:0000256" key="15">
    <source>
        <dbReference type="ARBA" id="ARBA00050232"/>
    </source>
</evidence>
<dbReference type="GO" id="GO:0005759">
    <property type="term" value="C:mitochondrial matrix"/>
    <property type="evidence" value="ECO:0007669"/>
    <property type="project" value="UniProtKB-SubCell"/>
</dbReference>
<dbReference type="SUPFAM" id="SSF51735">
    <property type="entry name" value="NAD(P)-binding Rossmann-fold domains"/>
    <property type="match status" value="1"/>
</dbReference>
<keyword evidence="10" id="KW-0443">Lipid metabolism</keyword>
<evidence type="ECO:0000256" key="12">
    <source>
        <dbReference type="ARBA" id="ARBA00023160"/>
    </source>
</evidence>
<name>A0AAQ4FGG3_AMBAM</name>
<evidence type="ECO:0000259" key="26">
    <source>
        <dbReference type="SMART" id="SM00822"/>
    </source>
</evidence>
<dbReference type="GO" id="GO:0008210">
    <property type="term" value="P:estrogen metabolic process"/>
    <property type="evidence" value="ECO:0007669"/>
    <property type="project" value="UniProtKB-ARBA"/>
</dbReference>
<dbReference type="InterPro" id="IPR002347">
    <property type="entry name" value="SDR_fam"/>
</dbReference>
<dbReference type="GO" id="GO:0047035">
    <property type="term" value="F:testosterone dehydrogenase (NAD+) activity"/>
    <property type="evidence" value="ECO:0007669"/>
    <property type="project" value="UniProtKB-EC"/>
</dbReference>
<comment type="pathway">
    <text evidence="2">Lipid metabolism.</text>
</comment>
<comment type="pathway">
    <text evidence="13">Steroid biosynthesis; estrogen biosynthesis.</text>
</comment>
<evidence type="ECO:0000256" key="16">
    <source>
        <dbReference type="ARBA" id="ARBA00050435"/>
    </source>
</evidence>
<evidence type="ECO:0000256" key="25">
    <source>
        <dbReference type="ARBA" id="ARBA00083258"/>
    </source>
</evidence>
<evidence type="ECO:0000256" key="19">
    <source>
        <dbReference type="ARBA" id="ARBA00066822"/>
    </source>
</evidence>
<comment type="similarity">
    <text evidence="3">Belongs to the short-chain dehydrogenases/reductases (SDR) family.</text>
</comment>
<dbReference type="EC" id="1.1.1.n12" evidence="4"/>
<dbReference type="PRINTS" id="PR00080">
    <property type="entry name" value="SDRFAMILY"/>
</dbReference>
<evidence type="ECO:0000256" key="2">
    <source>
        <dbReference type="ARBA" id="ARBA00005189"/>
    </source>
</evidence>
<evidence type="ECO:0000256" key="21">
    <source>
        <dbReference type="ARBA" id="ARBA00077835"/>
    </source>
</evidence>
<comment type="caution">
    <text evidence="27">The sequence shown here is derived from an EMBL/GenBank/DDBJ whole genome shotgun (WGS) entry which is preliminary data.</text>
</comment>
<evidence type="ECO:0000313" key="27">
    <source>
        <dbReference type="EMBL" id="KAK8786414.1"/>
    </source>
</evidence>
<feature type="domain" description="Ketoreductase" evidence="26">
    <location>
        <begin position="12"/>
        <end position="228"/>
    </location>
</feature>
<organism evidence="27 28">
    <name type="scientific">Amblyomma americanum</name>
    <name type="common">Lone star tick</name>
    <dbReference type="NCBI Taxonomy" id="6943"/>
    <lineage>
        <taxon>Eukaryota</taxon>
        <taxon>Metazoa</taxon>
        <taxon>Ecdysozoa</taxon>
        <taxon>Arthropoda</taxon>
        <taxon>Chelicerata</taxon>
        <taxon>Arachnida</taxon>
        <taxon>Acari</taxon>
        <taxon>Parasitiformes</taxon>
        <taxon>Ixodida</taxon>
        <taxon>Ixodoidea</taxon>
        <taxon>Ixodidae</taxon>
        <taxon>Amblyomminae</taxon>
        <taxon>Amblyomma</taxon>
    </lineage>
</organism>
<keyword evidence="11" id="KW-0496">Mitochondrion</keyword>
<dbReference type="InterPro" id="IPR057326">
    <property type="entry name" value="KR_dom"/>
</dbReference>
<evidence type="ECO:0000256" key="4">
    <source>
        <dbReference type="ARBA" id="ARBA00012456"/>
    </source>
</evidence>
<comment type="catalytic activity">
    <reaction evidence="15">
        <text>testosterone + NAD(+) = androst-4-ene-3,17-dione + NADH + H(+)</text>
        <dbReference type="Rhea" id="RHEA:14929"/>
        <dbReference type="ChEBI" id="CHEBI:15378"/>
        <dbReference type="ChEBI" id="CHEBI:16422"/>
        <dbReference type="ChEBI" id="CHEBI:17347"/>
        <dbReference type="ChEBI" id="CHEBI:57540"/>
        <dbReference type="ChEBI" id="CHEBI:57945"/>
        <dbReference type="EC" id="1.1.1.239"/>
    </reaction>
    <physiologicalReaction direction="left-to-right" evidence="15">
        <dbReference type="Rhea" id="RHEA:14930"/>
    </physiologicalReaction>
</comment>
<evidence type="ECO:0000256" key="14">
    <source>
        <dbReference type="ARBA" id="ARBA00049069"/>
    </source>
</evidence>
<evidence type="ECO:0000256" key="9">
    <source>
        <dbReference type="ARBA" id="ARBA00023027"/>
    </source>
</evidence>
<keyword evidence="28" id="KW-1185">Reference proteome</keyword>
<keyword evidence="9" id="KW-0520">NAD</keyword>
<dbReference type="EMBL" id="JARKHS020002766">
    <property type="protein sequence ID" value="KAK8786414.1"/>
    <property type="molecule type" value="Genomic_DNA"/>
</dbReference>
<evidence type="ECO:0000256" key="20">
    <source>
        <dbReference type="ARBA" id="ARBA00070911"/>
    </source>
</evidence>
<reference evidence="27 28" key="1">
    <citation type="journal article" date="2023" name="Arcadia Sci">
        <title>De novo assembly of a long-read Amblyomma americanum tick genome.</title>
        <authorList>
            <person name="Chou S."/>
            <person name="Poskanzer K.E."/>
            <person name="Rollins M."/>
            <person name="Thuy-Boun P.S."/>
        </authorList>
    </citation>
    <scope>NUCLEOTIDE SEQUENCE [LARGE SCALE GENOMIC DNA]</scope>
    <source>
        <strain evidence="27">F_SG_1</strain>
        <tissue evidence="27">Salivary glands</tissue>
    </source>
</reference>
<evidence type="ECO:0000256" key="13">
    <source>
        <dbReference type="ARBA" id="ARBA00037929"/>
    </source>
</evidence>
<evidence type="ECO:0000256" key="23">
    <source>
        <dbReference type="ARBA" id="ARBA00081936"/>
    </source>
</evidence>
<dbReference type="InterPro" id="IPR036291">
    <property type="entry name" value="NAD(P)-bd_dom_sf"/>
</dbReference>
<dbReference type="GO" id="GO:0006633">
    <property type="term" value="P:fatty acid biosynthetic process"/>
    <property type="evidence" value="ECO:0007669"/>
    <property type="project" value="UniProtKB-KW"/>
</dbReference>
<sequence>MNGTASDAFCGRLALVTGGGSGIGRAVCIILAQRGARVLVTDIDLDAANTTLAHLKATAGPAEHAAMQIDVGCPSSVKAVFNSIQKEPLSIVVHCAGVLGSLKSFLDLDVDEFDRIMSVNLRGTFLVTQAAAQCMLRTKVADGCIVNIASAAARTKHPGFSAYSASKAAVSTFTRCAAVDVAGTGIRVNAVAPCLTDTPMASKGFSEAQMAQYSAGIPLGRAARPEEVASVVAFLCGADSAFVTGTTVDVSGGL</sequence>
<comment type="subunit">
    <text evidence="18">Heterotetramer with CBR4; contains two molecules of HSD17B8 and CBR4.</text>
</comment>
<evidence type="ECO:0000256" key="3">
    <source>
        <dbReference type="ARBA" id="ARBA00006484"/>
    </source>
</evidence>
<evidence type="ECO:0000256" key="6">
    <source>
        <dbReference type="ARBA" id="ARBA00022553"/>
    </source>
</evidence>
<dbReference type="InterPro" id="IPR020904">
    <property type="entry name" value="Sc_DH/Rdtase_CS"/>
</dbReference>
<dbReference type="SMART" id="SM00822">
    <property type="entry name" value="PKS_KR"/>
    <property type="match status" value="1"/>
</dbReference>
<dbReference type="Proteomes" id="UP001321473">
    <property type="component" value="Unassembled WGS sequence"/>
</dbReference>
<evidence type="ECO:0000256" key="18">
    <source>
        <dbReference type="ARBA" id="ARBA00065174"/>
    </source>
</evidence>
<evidence type="ECO:0000256" key="17">
    <source>
        <dbReference type="ARBA" id="ARBA00052680"/>
    </source>
</evidence>
<evidence type="ECO:0000313" key="28">
    <source>
        <dbReference type="Proteomes" id="UP001321473"/>
    </source>
</evidence>
<evidence type="ECO:0000256" key="24">
    <source>
        <dbReference type="ARBA" id="ARBA00083097"/>
    </source>
</evidence>
<protein>
    <recommendedName>
        <fullName evidence="20">(3R)-3-hydroxyacyl-CoA dehydrogenase</fullName>
        <ecNumber evidence="19">1.1.1.239</ecNumber>
        <ecNumber evidence="4">1.1.1.n12</ecNumber>
    </recommendedName>
    <alternativeName>
        <fullName evidence="22">17-beta-hydroxysteroid dehydrogenase 8</fullName>
    </alternativeName>
    <alternativeName>
        <fullName evidence="21">3-ketoacyl-[acyl-carrier-protein] reductase alpha subunit</fullName>
    </alternativeName>
    <alternativeName>
        <fullName evidence="24">3-oxoacyl-[acyl-carrier-protein] reductase</fullName>
    </alternativeName>
    <alternativeName>
        <fullName evidence="25">Estradiol 17-beta-dehydrogenase 8</fullName>
    </alternativeName>
    <alternativeName>
        <fullName evidence="23">Testosterone 17-beta-dehydrogenase 8</fullName>
    </alternativeName>
</protein>
<evidence type="ECO:0000256" key="7">
    <source>
        <dbReference type="ARBA" id="ARBA00022832"/>
    </source>
</evidence>
<dbReference type="Gene3D" id="3.40.50.720">
    <property type="entry name" value="NAD(P)-binding Rossmann-like Domain"/>
    <property type="match status" value="1"/>
</dbReference>
<dbReference type="EC" id="1.1.1.239" evidence="19"/>
<evidence type="ECO:0000256" key="5">
    <source>
        <dbReference type="ARBA" id="ARBA00022516"/>
    </source>
</evidence>
<dbReference type="AlphaFoldDB" id="A0AAQ4FGG3"/>
<dbReference type="GO" id="GO:0004303">
    <property type="term" value="F:estradiol 17-beta-dehydrogenase [NAD(P)+] activity"/>
    <property type="evidence" value="ECO:0007669"/>
    <property type="project" value="UniProtKB-EC"/>
</dbReference>
<evidence type="ECO:0000256" key="11">
    <source>
        <dbReference type="ARBA" id="ARBA00023128"/>
    </source>
</evidence>
<gene>
    <name evidence="27" type="ORF">V5799_023819</name>
</gene>
<keyword evidence="12" id="KW-0275">Fatty acid biosynthesis</keyword>
<comment type="catalytic activity">
    <reaction evidence="16">
        <text>17beta-hydroxy-5alpha-androstan-3-one + NAD(+) = 5alpha-androstan-3,17-dione + NADH + H(+)</text>
        <dbReference type="Rhea" id="RHEA:41992"/>
        <dbReference type="ChEBI" id="CHEBI:15378"/>
        <dbReference type="ChEBI" id="CHEBI:15994"/>
        <dbReference type="ChEBI" id="CHEBI:16330"/>
        <dbReference type="ChEBI" id="CHEBI:57540"/>
        <dbReference type="ChEBI" id="CHEBI:57945"/>
    </reaction>
    <physiologicalReaction direction="left-to-right" evidence="16">
        <dbReference type="Rhea" id="RHEA:41993"/>
    </physiologicalReaction>
</comment>
<comment type="catalytic activity">
    <reaction evidence="17">
        <text>a (3R)-3-hydroxyacyl-CoA + NAD(+) = a 3-oxoacyl-CoA + NADH + H(+)</text>
        <dbReference type="Rhea" id="RHEA:32711"/>
        <dbReference type="ChEBI" id="CHEBI:15378"/>
        <dbReference type="ChEBI" id="CHEBI:57319"/>
        <dbReference type="ChEBI" id="CHEBI:57540"/>
        <dbReference type="ChEBI" id="CHEBI:57945"/>
        <dbReference type="ChEBI" id="CHEBI:90726"/>
        <dbReference type="EC" id="1.1.1.n12"/>
    </reaction>
    <physiologicalReaction direction="left-to-right" evidence="17">
        <dbReference type="Rhea" id="RHEA:32712"/>
    </physiologicalReaction>
</comment>